<evidence type="ECO:0000256" key="4">
    <source>
        <dbReference type="ARBA" id="ARBA00022723"/>
    </source>
</evidence>
<dbReference type="PROSITE" id="PS00086">
    <property type="entry name" value="CYTOCHROME_P450"/>
    <property type="match status" value="1"/>
</dbReference>
<keyword evidence="12" id="KW-1185">Reference proteome</keyword>
<evidence type="ECO:0000256" key="10">
    <source>
        <dbReference type="SAM" id="Phobius"/>
    </source>
</evidence>
<comment type="cofactor">
    <cofactor evidence="1 8">
        <name>heme</name>
        <dbReference type="ChEBI" id="CHEBI:30413"/>
    </cofactor>
</comment>
<name>A0A316Z3P5_9BASI</name>
<dbReference type="PANTHER" id="PTHR24305">
    <property type="entry name" value="CYTOCHROME P450"/>
    <property type="match status" value="1"/>
</dbReference>
<dbReference type="RefSeq" id="XP_025596498.1">
    <property type="nucleotide sequence ID" value="XM_025743038.1"/>
</dbReference>
<dbReference type="InterPro" id="IPR001128">
    <property type="entry name" value="Cyt_P450"/>
</dbReference>
<comment type="similarity">
    <text evidence="2 9">Belongs to the cytochrome P450 family.</text>
</comment>
<dbReference type="OrthoDB" id="1470350at2759"/>
<organism evidence="11 12">
    <name type="scientific">Tilletiopsis washingtonensis</name>
    <dbReference type="NCBI Taxonomy" id="58919"/>
    <lineage>
        <taxon>Eukaryota</taxon>
        <taxon>Fungi</taxon>
        <taxon>Dikarya</taxon>
        <taxon>Basidiomycota</taxon>
        <taxon>Ustilaginomycotina</taxon>
        <taxon>Exobasidiomycetes</taxon>
        <taxon>Entylomatales</taxon>
        <taxon>Entylomatales incertae sedis</taxon>
        <taxon>Tilletiopsis</taxon>
    </lineage>
</organism>
<dbReference type="GO" id="GO:0016705">
    <property type="term" value="F:oxidoreductase activity, acting on paired donors, with incorporation or reduction of molecular oxygen"/>
    <property type="evidence" value="ECO:0007669"/>
    <property type="project" value="InterPro"/>
</dbReference>
<evidence type="ECO:0000256" key="9">
    <source>
        <dbReference type="RuleBase" id="RU000461"/>
    </source>
</evidence>
<evidence type="ECO:0000256" key="2">
    <source>
        <dbReference type="ARBA" id="ARBA00010617"/>
    </source>
</evidence>
<dbReference type="InterPro" id="IPR050121">
    <property type="entry name" value="Cytochrome_P450_monoxygenase"/>
</dbReference>
<dbReference type="AlphaFoldDB" id="A0A316Z3P5"/>
<keyword evidence="10" id="KW-0812">Transmembrane</keyword>
<dbReference type="Gene3D" id="1.10.630.10">
    <property type="entry name" value="Cytochrome P450"/>
    <property type="match status" value="1"/>
</dbReference>
<gene>
    <name evidence="11" type="ORF">FA09DRAFT_331461</name>
</gene>
<evidence type="ECO:0000256" key="3">
    <source>
        <dbReference type="ARBA" id="ARBA00022617"/>
    </source>
</evidence>
<keyword evidence="10" id="KW-0472">Membrane</keyword>
<dbReference type="EMBL" id="KZ819300">
    <property type="protein sequence ID" value="PWN96219.1"/>
    <property type="molecule type" value="Genomic_DNA"/>
</dbReference>
<keyword evidence="4 8" id="KW-0479">Metal-binding</keyword>
<evidence type="ECO:0000256" key="7">
    <source>
        <dbReference type="ARBA" id="ARBA00023033"/>
    </source>
</evidence>
<dbReference type="GeneID" id="37270582"/>
<keyword evidence="10" id="KW-1133">Transmembrane helix</keyword>
<dbReference type="STRING" id="58919.A0A316Z3P5"/>
<dbReference type="CDD" id="cd11061">
    <property type="entry name" value="CYP67-like"/>
    <property type="match status" value="1"/>
</dbReference>
<dbReference type="PANTHER" id="PTHR24305:SF29">
    <property type="entry name" value="BENZOATE-PARA-HYDROXYLASE"/>
    <property type="match status" value="1"/>
</dbReference>
<dbReference type="InterPro" id="IPR017972">
    <property type="entry name" value="Cyt_P450_CS"/>
</dbReference>
<evidence type="ECO:0000256" key="1">
    <source>
        <dbReference type="ARBA" id="ARBA00001971"/>
    </source>
</evidence>
<dbReference type="Proteomes" id="UP000245946">
    <property type="component" value="Unassembled WGS sequence"/>
</dbReference>
<keyword evidence="7 9" id="KW-0503">Monooxygenase</keyword>
<accession>A0A316Z3P5</accession>
<reference evidence="11 12" key="1">
    <citation type="journal article" date="2018" name="Mol. Biol. Evol.">
        <title>Broad Genomic Sampling Reveals a Smut Pathogenic Ancestry of the Fungal Clade Ustilaginomycotina.</title>
        <authorList>
            <person name="Kijpornyongpan T."/>
            <person name="Mondo S.J."/>
            <person name="Barry K."/>
            <person name="Sandor L."/>
            <person name="Lee J."/>
            <person name="Lipzen A."/>
            <person name="Pangilinan J."/>
            <person name="LaButti K."/>
            <person name="Hainaut M."/>
            <person name="Henrissat B."/>
            <person name="Grigoriev I.V."/>
            <person name="Spatafora J.W."/>
            <person name="Aime M.C."/>
        </authorList>
    </citation>
    <scope>NUCLEOTIDE SEQUENCE [LARGE SCALE GENOMIC DNA]</scope>
    <source>
        <strain evidence="11 12">MCA 4186</strain>
    </source>
</reference>
<evidence type="ECO:0000313" key="11">
    <source>
        <dbReference type="EMBL" id="PWN96219.1"/>
    </source>
</evidence>
<evidence type="ECO:0000256" key="6">
    <source>
        <dbReference type="ARBA" id="ARBA00023004"/>
    </source>
</evidence>
<dbReference type="PRINTS" id="PR00385">
    <property type="entry name" value="P450"/>
</dbReference>
<evidence type="ECO:0000256" key="8">
    <source>
        <dbReference type="PIRSR" id="PIRSR602401-1"/>
    </source>
</evidence>
<dbReference type="Pfam" id="PF00067">
    <property type="entry name" value="p450"/>
    <property type="match status" value="1"/>
</dbReference>
<sequence length="539" mass="59854">MVETDILPALQRAADWLVDSPLNAVFALVVAVVVAHVIPFITATHAISYPGPLLAKFSDFWLVRQAQKGKRFVVVHELHQKHGKFVRLAPNHISIADHRALNAVYGHGTGTMKSEYYDAFVPPRPAVRGVFNTRDRQEHSRKRRIVAHSFAPKSIISFEEFIRREVALLLERWDEFCDKAKKEGTKGPRGLVGYAWLDSLLWLNYFAFDTIGTLAFGKTFGMLENGKDEASVDVDDGKGGFVTSTCSAVETINLRGEVSSTLGLVPVWLRPLVLKHPWFSHRLRAVKTLTGIALARVNDRLENGSERDDLLAKLQAATDDSGQPMGKAELTAEALTQLIAGSDTTSNTACAILHHLGTTPRAMKKLQEELDRELLDKEIVDESGVPRMDDVNELPYLQAVLSESLRYHSTSSLGLPRILPPQGATICGRFFPGGSVLSVPAYTIHRDAEVWGKDAEEYNPDRWLPEGARKEFDKAFVPFSVGPRACVGRNVAMAELSILIAAIIMRYDIVLESPEKPLEKVEGFLVKPTELQIGLKRRH</sequence>
<keyword evidence="5 9" id="KW-0560">Oxidoreductase</keyword>
<dbReference type="InterPro" id="IPR002401">
    <property type="entry name" value="Cyt_P450_E_grp-I"/>
</dbReference>
<dbReference type="PRINTS" id="PR00463">
    <property type="entry name" value="EP450I"/>
</dbReference>
<dbReference type="GO" id="GO:0004497">
    <property type="term" value="F:monooxygenase activity"/>
    <property type="evidence" value="ECO:0007669"/>
    <property type="project" value="UniProtKB-KW"/>
</dbReference>
<protein>
    <submittedName>
        <fullName evidence="11">Putative benzoate 4-monooxygenase cytochrome P450</fullName>
    </submittedName>
</protein>
<dbReference type="SUPFAM" id="SSF48264">
    <property type="entry name" value="Cytochrome P450"/>
    <property type="match status" value="1"/>
</dbReference>
<dbReference type="GO" id="GO:0005506">
    <property type="term" value="F:iron ion binding"/>
    <property type="evidence" value="ECO:0007669"/>
    <property type="project" value="InterPro"/>
</dbReference>
<dbReference type="GO" id="GO:0020037">
    <property type="term" value="F:heme binding"/>
    <property type="evidence" value="ECO:0007669"/>
    <property type="project" value="InterPro"/>
</dbReference>
<feature type="binding site" description="axial binding residue" evidence="8">
    <location>
        <position position="486"/>
    </location>
    <ligand>
        <name>heme</name>
        <dbReference type="ChEBI" id="CHEBI:30413"/>
    </ligand>
    <ligandPart>
        <name>Fe</name>
        <dbReference type="ChEBI" id="CHEBI:18248"/>
    </ligandPart>
</feature>
<keyword evidence="3 8" id="KW-0349">Heme</keyword>
<keyword evidence="6 8" id="KW-0408">Iron</keyword>
<evidence type="ECO:0000313" key="12">
    <source>
        <dbReference type="Proteomes" id="UP000245946"/>
    </source>
</evidence>
<dbReference type="InterPro" id="IPR036396">
    <property type="entry name" value="Cyt_P450_sf"/>
</dbReference>
<evidence type="ECO:0000256" key="5">
    <source>
        <dbReference type="ARBA" id="ARBA00023002"/>
    </source>
</evidence>
<proteinExistence type="inferred from homology"/>
<feature type="transmembrane region" description="Helical" evidence="10">
    <location>
        <begin position="24"/>
        <end position="47"/>
    </location>
</feature>